<evidence type="ECO:0000259" key="4">
    <source>
        <dbReference type="Pfam" id="PF07804"/>
    </source>
</evidence>
<feature type="domain" description="HipA N-terminal subdomain 1" evidence="5">
    <location>
        <begin position="24"/>
        <end position="94"/>
    </location>
</feature>
<reference evidence="6 7" key="1">
    <citation type="submission" date="2019-01" db="EMBL/GenBank/DDBJ databases">
        <title>Geovibrio thiophilus DSM 11263, complete genome.</title>
        <authorList>
            <person name="Spring S."/>
            <person name="Bunk B."/>
            <person name="Sproer C."/>
        </authorList>
    </citation>
    <scope>NUCLEOTIDE SEQUENCE [LARGE SCALE GENOMIC DNA]</scope>
    <source>
        <strain evidence="6 7">DSM 11263</strain>
    </source>
</reference>
<dbReference type="Gene3D" id="1.10.1070.20">
    <property type="match status" value="1"/>
</dbReference>
<dbReference type="InterPro" id="IPR012893">
    <property type="entry name" value="HipA-like_C"/>
</dbReference>
<evidence type="ECO:0000313" key="6">
    <source>
        <dbReference type="EMBL" id="QAR32704.1"/>
    </source>
</evidence>
<feature type="domain" description="HipA-like C-terminal" evidence="4">
    <location>
        <begin position="134"/>
        <end position="363"/>
    </location>
</feature>
<dbReference type="Pfam" id="PF07804">
    <property type="entry name" value="HipA_C"/>
    <property type="match status" value="1"/>
</dbReference>
<sequence length="394" mass="44979">MKYLNVSIPTKSGLKPVGRLYEDYSFEYTGSIRISCSMPIDSEADKEIVYNFFTGLLPEEEQLKAVAQFYRLSVRDSFGLLSKLGGDCAGALYFSEDNNFISKGSYRKLTLSELGKIIDELPRKPFASDIKTRMSLAGAQPKLPVMYDGNDFYLPEETAASTHIIKPVYNQKLEGLEENEHICLTLAKSVGLNTIDSEIITIGDYKALLVKRYDRKPDEDLIIRLHQEDFTQCLGISRDSKYYGEYKQIADIIRRYCKSPVLDILSLIRWTLFNYLIGNADAHLKNISLLYDDIESGNKVSLAPFYDIVCTDIYGFDVEMAISIGEQVNPGHLTIEDWRKYADDLGVNIRLIQTTFKDITEKIDFELIADSNIKSQIQGKYNERKMWLLETLKQ</sequence>
<organism evidence="6 7">
    <name type="scientific">Geovibrio thiophilus</name>
    <dbReference type="NCBI Taxonomy" id="139438"/>
    <lineage>
        <taxon>Bacteria</taxon>
        <taxon>Pseudomonadati</taxon>
        <taxon>Deferribacterota</taxon>
        <taxon>Deferribacteres</taxon>
        <taxon>Deferribacterales</taxon>
        <taxon>Geovibrionaceae</taxon>
        <taxon>Geovibrio</taxon>
    </lineage>
</organism>
<evidence type="ECO:0000256" key="3">
    <source>
        <dbReference type="ARBA" id="ARBA00022777"/>
    </source>
</evidence>
<dbReference type="PANTHER" id="PTHR37419">
    <property type="entry name" value="SERINE/THREONINE-PROTEIN KINASE TOXIN HIPA"/>
    <property type="match status" value="1"/>
</dbReference>
<dbReference type="OrthoDB" id="9805913at2"/>
<dbReference type="InterPro" id="IPR017508">
    <property type="entry name" value="HipA_N1"/>
</dbReference>
<dbReference type="InterPro" id="IPR052028">
    <property type="entry name" value="HipA_Ser/Thr_kinase"/>
</dbReference>
<name>A0A3R5XWZ5_9BACT</name>
<keyword evidence="3" id="KW-0418">Kinase</keyword>
<dbReference type="EMBL" id="CP035108">
    <property type="protein sequence ID" value="QAR32704.1"/>
    <property type="molecule type" value="Genomic_DNA"/>
</dbReference>
<evidence type="ECO:0000256" key="1">
    <source>
        <dbReference type="ARBA" id="ARBA00010164"/>
    </source>
</evidence>
<dbReference type="Proteomes" id="UP000287502">
    <property type="component" value="Chromosome"/>
</dbReference>
<dbReference type="GO" id="GO:0004674">
    <property type="term" value="F:protein serine/threonine kinase activity"/>
    <property type="evidence" value="ECO:0007669"/>
    <property type="project" value="TreeGrafter"/>
</dbReference>
<keyword evidence="2" id="KW-0808">Transferase</keyword>
<dbReference type="PANTHER" id="PTHR37419:SF1">
    <property type="entry name" value="SERINE_THREONINE-PROTEIN KINASE TOXIN HIPA"/>
    <property type="match status" value="1"/>
</dbReference>
<evidence type="ECO:0000313" key="7">
    <source>
        <dbReference type="Proteomes" id="UP000287502"/>
    </source>
</evidence>
<keyword evidence="7" id="KW-1185">Reference proteome</keyword>
<dbReference type="AlphaFoldDB" id="A0A3R5XWZ5"/>
<comment type="similarity">
    <text evidence="1">Belongs to the HipA Ser/Thr kinase family.</text>
</comment>
<dbReference type="NCBIfam" id="TIGR03071">
    <property type="entry name" value="couple_hipA"/>
    <property type="match status" value="1"/>
</dbReference>
<evidence type="ECO:0000256" key="2">
    <source>
        <dbReference type="ARBA" id="ARBA00022679"/>
    </source>
</evidence>
<gene>
    <name evidence="6" type="ORF">EP073_04565</name>
</gene>
<protein>
    <submittedName>
        <fullName evidence="6">Type II toxin-antitoxin system HipA family toxin</fullName>
    </submittedName>
</protein>
<dbReference type="Pfam" id="PF13657">
    <property type="entry name" value="Couple_hipA"/>
    <property type="match status" value="1"/>
</dbReference>
<dbReference type="GO" id="GO:0005829">
    <property type="term" value="C:cytosol"/>
    <property type="evidence" value="ECO:0007669"/>
    <property type="project" value="TreeGrafter"/>
</dbReference>
<dbReference type="KEGG" id="gtl:EP073_04565"/>
<proteinExistence type="inferred from homology"/>
<accession>A0A3R5XWZ5</accession>
<dbReference type="RefSeq" id="WP_128465991.1">
    <property type="nucleotide sequence ID" value="NZ_CP035108.1"/>
</dbReference>
<evidence type="ECO:0000259" key="5">
    <source>
        <dbReference type="Pfam" id="PF13657"/>
    </source>
</evidence>